<dbReference type="PROSITE" id="PS51380">
    <property type="entry name" value="EXS"/>
    <property type="match status" value="1"/>
</dbReference>
<feature type="transmembrane region" description="Helical" evidence="5">
    <location>
        <begin position="44"/>
        <end position="64"/>
    </location>
</feature>
<feature type="transmembrane region" description="Helical" evidence="5">
    <location>
        <begin position="7"/>
        <end position="24"/>
    </location>
</feature>
<evidence type="ECO:0000256" key="1">
    <source>
        <dbReference type="ARBA" id="ARBA00004141"/>
    </source>
</evidence>
<keyword evidence="3 5" id="KW-1133">Transmembrane helix</keyword>
<feature type="transmembrane region" description="Helical" evidence="5">
    <location>
        <begin position="317"/>
        <end position="335"/>
    </location>
</feature>
<dbReference type="InterPro" id="IPR004342">
    <property type="entry name" value="EXS_C"/>
</dbReference>
<organism evidence="7 8">
    <name type="scientific">Aduncisulcus paluster</name>
    <dbReference type="NCBI Taxonomy" id="2918883"/>
    <lineage>
        <taxon>Eukaryota</taxon>
        <taxon>Metamonada</taxon>
        <taxon>Carpediemonas-like organisms</taxon>
        <taxon>Aduncisulcus</taxon>
    </lineage>
</organism>
<accession>A0ABQ5K4W9</accession>
<name>A0ABQ5K4W9_9EUKA</name>
<evidence type="ECO:0000259" key="6">
    <source>
        <dbReference type="PROSITE" id="PS51380"/>
    </source>
</evidence>
<keyword evidence="4 5" id="KW-0472">Membrane</keyword>
<comment type="caution">
    <text evidence="7">The sequence shown here is derived from an EMBL/GenBank/DDBJ whole genome shotgun (WGS) entry which is preliminary data.</text>
</comment>
<feature type="transmembrane region" description="Helical" evidence="5">
    <location>
        <begin position="252"/>
        <end position="274"/>
    </location>
</feature>
<keyword evidence="8" id="KW-1185">Reference proteome</keyword>
<evidence type="ECO:0000256" key="3">
    <source>
        <dbReference type="ARBA" id="ARBA00022989"/>
    </source>
</evidence>
<feature type="transmembrane region" description="Helical" evidence="5">
    <location>
        <begin position="93"/>
        <end position="115"/>
    </location>
</feature>
<dbReference type="Proteomes" id="UP001057375">
    <property type="component" value="Unassembled WGS sequence"/>
</dbReference>
<feature type="transmembrane region" description="Helical" evidence="5">
    <location>
        <begin position="224"/>
        <end position="246"/>
    </location>
</feature>
<evidence type="ECO:0000256" key="5">
    <source>
        <dbReference type="SAM" id="Phobius"/>
    </source>
</evidence>
<feature type="domain" description="EXS" evidence="6">
    <location>
        <begin position="343"/>
        <end position="618"/>
    </location>
</feature>
<keyword evidence="2 5" id="KW-0812">Transmembrane</keyword>
<feature type="transmembrane region" description="Helical" evidence="5">
    <location>
        <begin position="347"/>
        <end position="365"/>
    </location>
</feature>
<feature type="transmembrane region" description="Helical" evidence="5">
    <location>
        <begin position="195"/>
        <end position="212"/>
    </location>
</feature>
<evidence type="ECO:0000256" key="2">
    <source>
        <dbReference type="ARBA" id="ARBA00022692"/>
    </source>
</evidence>
<evidence type="ECO:0000313" key="7">
    <source>
        <dbReference type="EMBL" id="GKT27614.1"/>
    </source>
</evidence>
<comment type="subcellular location">
    <subcellularLocation>
        <location evidence="1">Membrane</location>
        <topology evidence="1">Multi-pass membrane protein</topology>
    </subcellularLocation>
</comment>
<evidence type="ECO:0000313" key="8">
    <source>
        <dbReference type="Proteomes" id="UP001057375"/>
    </source>
</evidence>
<evidence type="ECO:0000256" key="4">
    <source>
        <dbReference type="ARBA" id="ARBA00023136"/>
    </source>
</evidence>
<sequence length="641" mass="72968">MNSYGISFFVVLILFIVLFLRFLIHLLSPGEDGDLVFNYKGFTTGWPVFSLSFAFSVGLFMWALDTKVFRMFSIDQFKVLGKNRNETASTCHILFIAMIYSCISLFICSFFIFSLNHPTSWLSLNIPCGLWIMIMYGIIMIILIVPIPGVLQKQQSFFMGVLVRWFVLPTGNIRFLDIICADIMTSFANPLKDFVRASIGVFTGTFLGFSFGQDSDYSKIDGEVIEYLTCFIVMLPYLARFLHWLSLNIPCGLWIMIMYGIIMIILIVPIPGVLQKQQSFFMGVLVRWFVLPTGNIRFLDIICADIMTSFANPLKDFVRASIGVFTGTFLGFSFGQDSDYSKIDGEVIEYLTCFIVMLPYLARFLQCLNVYHATKDAHNLINAGKYFTSLASLTASAVDSIIDYFHGEGYTPIPHIVWIVVTIISTIYSLVWDLLKDWTLFAGYKQKIVAKKENRIRSVSLICVKDGLQHGESLFKVDSEDDLMDSSPKSSQCEDGHDLHSSNIGMSPAHHKKCLCFDCDNCCWLLRSVRLYPFWFYITGIIEDSILRFAWSMTLNPPDILSLPAFLNMVLGMAEICRRMLWVILRVEWQFIHETSSLSDKLVSDREYQILPIVDGLLNPHRMTMSSSESSMDSGGYHVDL</sequence>
<proteinExistence type="predicted"/>
<dbReference type="EMBL" id="BQXS01012758">
    <property type="protein sequence ID" value="GKT27614.1"/>
    <property type="molecule type" value="Genomic_DNA"/>
</dbReference>
<protein>
    <submittedName>
        <fullName evidence="7">Syg1 family like protein</fullName>
    </submittedName>
</protein>
<dbReference type="Pfam" id="PF03124">
    <property type="entry name" value="EXS"/>
    <property type="match status" value="2"/>
</dbReference>
<gene>
    <name evidence="7" type="ORF">ADUPG1_013926</name>
</gene>
<dbReference type="PANTHER" id="PTHR10783">
    <property type="entry name" value="XENOTROPIC AND POLYTROPIC RETROVIRUS RECEPTOR 1-RELATED"/>
    <property type="match status" value="1"/>
</dbReference>
<feature type="transmembrane region" description="Helical" evidence="5">
    <location>
        <begin position="121"/>
        <end position="145"/>
    </location>
</feature>
<reference evidence="7" key="1">
    <citation type="submission" date="2022-03" db="EMBL/GenBank/DDBJ databases">
        <title>Draft genome sequence of Aduncisulcus paluster, a free-living microaerophilic Fornicata.</title>
        <authorList>
            <person name="Yuyama I."/>
            <person name="Kume K."/>
            <person name="Tamura T."/>
            <person name="Inagaki Y."/>
            <person name="Hashimoto T."/>
        </authorList>
    </citation>
    <scope>NUCLEOTIDE SEQUENCE</scope>
    <source>
        <strain evidence="7">NY0171</strain>
    </source>
</reference>
<feature type="transmembrane region" description="Helical" evidence="5">
    <location>
        <begin position="413"/>
        <end position="435"/>
    </location>
</feature>
<dbReference type="PANTHER" id="PTHR10783:SF46">
    <property type="entry name" value="PROTEIN ERD1 HOMOLOG 2"/>
    <property type="match status" value="1"/>
</dbReference>